<dbReference type="GO" id="GO:0008270">
    <property type="term" value="F:zinc ion binding"/>
    <property type="evidence" value="ECO:0007669"/>
    <property type="project" value="UniProtKB-KW"/>
</dbReference>
<evidence type="ECO:0000256" key="5">
    <source>
        <dbReference type="ARBA" id="ARBA00023242"/>
    </source>
</evidence>
<protein>
    <recommendedName>
        <fullName evidence="9">DUF659 domain-containing protein</fullName>
    </recommendedName>
</protein>
<evidence type="ECO:0000313" key="7">
    <source>
        <dbReference type="EMBL" id="EER08841.1"/>
    </source>
</evidence>
<dbReference type="AlphaFoldDB" id="C5L346"/>
<gene>
    <name evidence="7" type="ORF">Pmar_PMAR023980</name>
</gene>
<dbReference type="GO" id="GO:0005634">
    <property type="term" value="C:nucleus"/>
    <property type="evidence" value="ECO:0007669"/>
    <property type="project" value="UniProtKB-SubCell"/>
</dbReference>
<proteinExistence type="predicted"/>
<name>C5L346_PERM5</name>
<dbReference type="GeneID" id="9064658"/>
<dbReference type="InParanoid" id="C5L346"/>
<organism evidence="8">
    <name type="scientific">Perkinsus marinus (strain ATCC 50983 / TXsc)</name>
    <dbReference type="NCBI Taxonomy" id="423536"/>
    <lineage>
        <taxon>Eukaryota</taxon>
        <taxon>Sar</taxon>
        <taxon>Alveolata</taxon>
        <taxon>Perkinsozoa</taxon>
        <taxon>Perkinsea</taxon>
        <taxon>Perkinsida</taxon>
        <taxon>Perkinsidae</taxon>
        <taxon>Perkinsus</taxon>
    </lineage>
</organism>
<dbReference type="RefSeq" id="XP_002777025.1">
    <property type="nucleotide sequence ID" value="XM_002776979.1"/>
</dbReference>
<sequence>MVFIDTLKEIPSIELTIDVWARSSRRSFIGVVGHYYPEVNGQLRRTLIDFIDLKGRHTRANIADSVYAALPKCNCVSKICPFTTDSASTNFRAMDLLRERMVVTFAHLGCAGHKLHLSVTNSFGLCVTESASVEDIGRSQEDIESGSNDGNDDVP</sequence>
<reference evidence="7 8" key="1">
    <citation type="submission" date="2008-07" db="EMBL/GenBank/DDBJ databases">
        <authorList>
            <person name="El-Sayed N."/>
            <person name="Caler E."/>
            <person name="Inman J."/>
            <person name="Amedeo P."/>
            <person name="Hass B."/>
            <person name="Wortman J."/>
        </authorList>
    </citation>
    <scope>NUCLEOTIDE SEQUENCE [LARGE SCALE GENOMIC DNA]</scope>
    <source>
        <strain evidence="8">ATCC 50983 / TXsc</strain>
    </source>
</reference>
<keyword evidence="5" id="KW-0539">Nucleus</keyword>
<accession>C5L346</accession>
<evidence type="ECO:0008006" key="9">
    <source>
        <dbReference type="Google" id="ProtNLM"/>
    </source>
</evidence>
<dbReference type="OrthoDB" id="1607513at2759"/>
<comment type="subcellular location">
    <subcellularLocation>
        <location evidence="1">Nucleus</location>
    </subcellularLocation>
</comment>
<dbReference type="SUPFAM" id="SSF53098">
    <property type="entry name" value="Ribonuclease H-like"/>
    <property type="match status" value="1"/>
</dbReference>
<keyword evidence="8" id="KW-1185">Reference proteome</keyword>
<dbReference type="Proteomes" id="UP000007800">
    <property type="component" value="Unassembled WGS sequence"/>
</dbReference>
<dbReference type="EMBL" id="GG678682">
    <property type="protein sequence ID" value="EER08841.1"/>
    <property type="molecule type" value="Genomic_DNA"/>
</dbReference>
<dbReference type="PANTHER" id="PTHR46481">
    <property type="entry name" value="ZINC FINGER BED DOMAIN-CONTAINING PROTEIN 4"/>
    <property type="match status" value="1"/>
</dbReference>
<keyword evidence="3" id="KW-0863">Zinc-finger</keyword>
<feature type="region of interest" description="Disordered" evidence="6">
    <location>
        <begin position="136"/>
        <end position="155"/>
    </location>
</feature>
<feature type="non-terminal residue" evidence="7">
    <location>
        <position position="155"/>
    </location>
</feature>
<dbReference type="InterPro" id="IPR012337">
    <property type="entry name" value="RNaseH-like_sf"/>
</dbReference>
<dbReference type="InterPro" id="IPR052035">
    <property type="entry name" value="ZnF_BED_domain_contain"/>
</dbReference>
<evidence type="ECO:0000256" key="6">
    <source>
        <dbReference type="SAM" id="MobiDB-lite"/>
    </source>
</evidence>
<evidence type="ECO:0000313" key="8">
    <source>
        <dbReference type="Proteomes" id="UP000007800"/>
    </source>
</evidence>
<evidence type="ECO:0000256" key="3">
    <source>
        <dbReference type="ARBA" id="ARBA00022771"/>
    </source>
</evidence>
<dbReference type="PANTHER" id="PTHR46481:SF10">
    <property type="entry name" value="ZINC FINGER BED DOMAIN-CONTAINING PROTEIN 39"/>
    <property type="match status" value="1"/>
</dbReference>
<keyword evidence="2" id="KW-0479">Metal-binding</keyword>
<keyword evidence="4" id="KW-0862">Zinc</keyword>
<evidence type="ECO:0000256" key="2">
    <source>
        <dbReference type="ARBA" id="ARBA00022723"/>
    </source>
</evidence>
<evidence type="ECO:0000256" key="1">
    <source>
        <dbReference type="ARBA" id="ARBA00004123"/>
    </source>
</evidence>
<evidence type="ECO:0000256" key="4">
    <source>
        <dbReference type="ARBA" id="ARBA00022833"/>
    </source>
</evidence>